<dbReference type="CDD" id="cd00515">
    <property type="entry name" value="HAM1"/>
    <property type="match status" value="1"/>
</dbReference>
<feature type="binding site" evidence="10">
    <location>
        <position position="73"/>
    </location>
    <ligand>
        <name>substrate</name>
    </ligand>
</feature>
<feature type="binding site" evidence="10">
    <location>
        <begin position="185"/>
        <end position="186"/>
    </location>
    <ligand>
        <name>substrate</name>
    </ligand>
</feature>
<dbReference type="FunFam" id="3.90.950.10:FF:000001">
    <property type="entry name" value="dITP/XTP pyrophosphatase"/>
    <property type="match status" value="1"/>
</dbReference>
<proteinExistence type="inferred from homology"/>
<evidence type="ECO:0000256" key="5">
    <source>
        <dbReference type="ARBA" id="ARBA00022801"/>
    </source>
</evidence>
<dbReference type="GO" id="GO:0005829">
    <property type="term" value="C:cytosol"/>
    <property type="evidence" value="ECO:0007669"/>
    <property type="project" value="TreeGrafter"/>
</dbReference>
<feature type="binding site" evidence="10">
    <location>
        <position position="72"/>
    </location>
    <ligand>
        <name>Mg(2+)</name>
        <dbReference type="ChEBI" id="CHEBI:18420"/>
    </ligand>
</feature>
<comment type="function">
    <text evidence="10">Pyrophosphatase that catalyzes the hydrolysis of nucleoside triphosphates to their monophosphate derivatives, with a high preference for the non-canonical purine nucleotides XTP (xanthosine triphosphate), dITP (deoxyinosine triphosphate) and ITP. Seems to function as a house-cleaning enzyme that removes non-canonical purine nucleotides from the nucleotide pool, thus preventing their incorporation into DNA/RNA and avoiding chromosomal lesions.</text>
</comment>
<dbReference type="GO" id="GO:0046872">
    <property type="term" value="F:metal ion binding"/>
    <property type="evidence" value="ECO:0007669"/>
    <property type="project" value="UniProtKB-KW"/>
</dbReference>
<evidence type="ECO:0000256" key="3">
    <source>
        <dbReference type="ARBA" id="ARBA00022723"/>
    </source>
</evidence>
<keyword evidence="7 10" id="KW-0546">Nucleotide metabolism</keyword>
<sequence>MALIERLVLASGNEGKLAELTALLRGPVDEIVPQSYYYVPEAAETGTTFVENALIKARNAAAHTRLPAIADDSGLEIPALDGAPGVRSARWAGDDAGDAENNARLRDALIDLGEDERGAAYRCVLVALRHADDPAPLIAEGVWTGRLIETPQGSGGFGYDPHFYLVESGCTAAELPADTKNMLSHRGQALSALRRRLEQEWQPR</sequence>
<keyword evidence="3 10" id="KW-0479">Metal-binding</keyword>
<dbReference type="PANTHER" id="PTHR11067">
    <property type="entry name" value="INOSINE TRIPHOSPHATE PYROPHOSPHATASE/HAM1 PROTEIN"/>
    <property type="match status" value="1"/>
</dbReference>
<evidence type="ECO:0000256" key="7">
    <source>
        <dbReference type="ARBA" id="ARBA00023080"/>
    </source>
</evidence>
<dbReference type="GO" id="GO:0009146">
    <property type="term" value="P:purine nucleoside triphosphate catabolic process"/>
    <property type="evidence" value="ECO:0007669"/>
    <property type="project" value="UniProtKB-UniRule"/>
</dbReference>
<comment type="catalytic activity">
    <reaction evidence="8 10">
        <text>dITP + H2O = dIMP + diphosphate + H(+)</text>
        <dbReference type="Rhea" id="RHEA:28342"/>
        <dbReference type="ChEBI" id="CHEBI:15377"/>
        <dbReference type="ChEBI" id="CHEBI:15378"/>
        <dbReference type="ChEBI" id="CHEBI:33019"/>
        <dbReference type="ChEBI" id="CHEBI:61194"/>
        <dbReference type="ChEBI" id="CHEBI:61382"/>
        <dbReference type="EC" id="3.6.1.66"/>
    </reaction>
</comment>
<dbReference type="GO" id="GO:0036220">
    <property type="term" value="F:ITP diphosphatase activity"/>
    <property type="evidence" value="ECO:0007669"/>
    <property type="project" value="UniProtKB-UniRule"/>
</dbReference>
<comment type="similarity">
    <text evidence="1 10 11">Belongs to the HAM1 NTPase family.</text>
</comment>
<comment type="caution">
    <text evidence="10">Lacks conserved residue(s) required for the propagation of feature annotation.</text>
</comment>
<organism evidence="12 13">
    <name type="scientific">Spiribacter aquaticus</name>
    <dbReference type="NCBI Taxonomy" id="1935996"/>
    <lineage>
        <taxon>Bacteria</taxon>
        <taxon>Pseudomonadati</taxon>
        <taxon>Pseudomonadota</taxon>
        <taxon>Gammaproteobacteria</taxon>
        <taxon>Chromatiales</taxon>
        <taxon>Ectothiorhodospiraceae</taxon>
        <taxon>Spiribacter</taxon>
    </lineage>
</organism>
<dbReference type="AlphaFoldDB" id="A0A557RN67"/>
<evidence type="ECO:0000256" key="2">
    <source>
        <dbReference type="ARBA" id="ARBA00011738"/>
    </source>
</evidence>
<comment type="subunit">
    <text evidence="2 10">Homodimer.</text>
</comment>
<dbReference type="GO" id="GO:0009117">
    <property type="term" value="P:nucleotide metabolic process"/>
    <property type="evidence" value="ECO:0007669"/>
    <property type="project" value="UniProtKB-KW"/>
</dbReference>
<dbReference type="EC" id="3.6.1.66" evidence="10"/>
<accession>A0A557RN67</accession>
<feature type="binding site" evidence="10">
    <location>
        <begin position="11"/>
        <end position="16"/>
    </location>
    <ligand>
        <name>substrate</name>
    </ligand>
</feature>
<feature type="binding site" evidence="10">
    <location>
        <position position="180"/>
    </location>
    <ligand>
        <name>substrate</name>
    </ligand>
</feature>
<dbReference type="SUPFAM" id="SSF52972">
    <property type="entry name" value="ITPase-like"/>
    <property type="match status" value="1"/>
</dbReference>
<comment type="cofactor">
    <cofactor evidence="10">
        <name>Mg(2+)</name>
        <dbReference type="ChEBI" id="CHEBI:18420"/>
    </cofactor>
    <text evidence="10">Binds 1 Mg(2+) ion per subunit.</text>
</comment>
<feature type="active site" description="Proton acceptor" evidence="10">
    <location>
        <position position="72"/>
    </location>
</feature>
<keyword evidence="13" id="KW-1185">Reference proteome</keyword>
<keyword evidence="6 10" id="KW-0460">Magnesium</keyword>
<dbReference type="PANTHER" id="PTHR11067:SF9">
    <property type="entry name" value="INOSINE TRIPHOSPHATE PYROPHOSPHATASE"/>
    <property type="match status" value="1"/>
</dbReference>
<dbReference type="RefSeq" id="WP_144347083.1">
    <property type="nucleotide sequence ID" value="NZ_VMKP01000001.1"/>
</dbReference>
<comment type="catalytic activity">
    <reaction evidence="9 10">
        <text>XTP + H2O = XMP + diphosphate + H(+)</text>
        <dbReference type="Rhea" id="RHEA:28610"/>
        <dbReference type="ChEBI" id="CHEBI:15377"/>
        <dbReference type="ChEBI" id="CHEBI:15378"/>
        <dbReference type="ChEBI" id="CHEBI:33019"/>
        <dbReference type="ChEBI" id="CHEBI:57464"/>
        <dbReference type="ChEBI" id="CHEBI:61314"/>
        <dbReference type="EC" id="3.6.1.66"/>
    </reaction>
</comment>
<reference evidence="12 13" key="1">
    <citation type="submission" date="2019-07" db="EMBL/GenBank/DDBJ databases">
        <title>Reclasification of Spiribacter aquaticus.</title>
        <authorList>
            <person name="Leon M.J."/>
            <person name="Sanchez-Porro C."/>
            <person name="Ventosa A."/>
        </authorList>
    </citation>
    <scope>NUCLEOTIDE SEQUENCE [LARGE SCALE GENOMIC DNA]</scope>
    <source>
        <strain evidence="12 13">SP30</strain>
    </source>
</reference>
<feature type="binding site" evidence="10">
    <location>
        <begin position="157"/>
        <end position="160"/>
    </location>
    <ligand>
        <name>substrate</name>
    </ligand>
</feature>
<evidence type="ECO:0000256" key="8">
    <source>
        <dbReference type="ARBA" id="ARBA00051875"/>
    </source>
</evidence>
<dbReference type="GO" id="GO:0017111">
    <property type="term" value="F:ribonucleoside triphosphate phosphatase activity"/>
    <property type="evidence" value="ECO:0007669"/>
    <property type="project" value="InterPro"/>
</dbReference>
<dbReference type="HAMAP" id="MF_01405">
    <property type="entry name" value="Non_canon_purine_NTPase"/>
    <property type="match status" value="1"/>
</dbReference>
<evidence type="ECO:0000256" key="11">
    <source>
        <dbReference type="RuleBase" id="RU003781"/>
    </source>
</evidence>
<dbReference type="InterPro" id="IPR002637">
    <property type="entry name" value="RdgB/HAM1"/>
</dbReference>
<dbReference type="GO" id="GO:0000166">
    <property type="term" value="F:nucleotide binding"/>
    <property type="evidence" value="ECO:0007669"/>
    <property type="project" value="UniProtKB-KW"/>
</dbReference>
<dbReference type="InterPro" id="IPR020922">
    <property type="entry name" value="dITP/XTP_pyrophosphatase"/>
</dbReference>
<dbReference type="InterPro" id="IPR029001">
    <property type="entry name" value="ITPase-like_fam"/>
</dbReference>
<dbReference type="Pfam" id="PF01725">
    <property type="entry name" value="Ham1p_like"/>
    <property type="match status" value="1"/>
</dbReference>
<comment type="caution">
    <text evidence="12">The sequence shown here is derived from an EMBL/GenBank/DDBJ whole genome shotgun (WGS) entry which is preliminary data.</text>
</comment>
<dbReference type="EMBL" id="VMKP01000001">
    <property type="protein sequence ID" value="TVO66572.1"/>
    <property type="molecule type" value="Genomic_DNA"/>
</dbReference>
<keyword evidence="5 10" id="KW-0378">Hydrolase</keyword>
<evidence type="ECO:0000256" key="9">
    <source>
        <dbReference type="ARBA" id="ARBA00052017"/>
    </source>
</evidence>
<name>A0A557RN67_9GAMM</name>
<keyword evidence="4 10" id="KW-0547">Nucleotide-binding</keyword>
<dbReference type="GO" id="GO:0035870">
    <property type="term" value="F:dITP diphosphatase activity"/>
    <property type="evidence" value="ECO:0007669"/>
    <property type="project" value="UniProtKB-UniRule"/>
</dbReference>
<evidence type="ECO:0000256" key="4">
    <source>
        <dbReference type="ARBA" id="ARBA00022741"/>
    </source>
</evidence>
<dbReference type="NCBIfam" id="TIGR00042">
    <property type="entry name" value="RdgB/HAM1 family non-canonical purine NTP pyrophosphatase"/>
    <property type="match status" value="1"/>
</dbReference>
<dbReference type="Gene3D" id="3.90.950.10">
    <property type="match status" value="1"/>
</dbReference>
<protein>
    <recommendedName>
        <fullName evidence="10">dITP/XTP pyrophosphatase</fullName>
        <ecNumber evidence="10">3.6.1.66</ecNumber>
    </recommendedName>
    <alternativeName>
        <fullName evidence="10">Non-canonical purine NTP pyrophosphatase</fullName>
    </alternativeName>
    <alternativeName>
        <fullName evidence="10">Non-standard purine NTP pyrophosphatase</fullName>
    </alternativeName>
    <alternativeName>
        <fullName evidence="10">Nucleoside-triphosphate diphosphatase</fullName>
    </alternativeName>
    <alternativeName>
        <fullName evidence="10">Nucleoside-triphosphate pyrophosphatase</fullName>
        <shortName evidence="10">NTPase</shortName>
    </alternativeName>
</protein>
<comment type="catalytic activity">
    <reaction evidence="10">
        <text>ITP + H2O = IMP + diphosphate + H(+)</text>
        <dbReference type="Rhea" id="RHEA:29399"/>
        <dbReference type="ChEBI" id="CHEBI:15377"/>
        <dbReference type="ChEBI" id="CHEBI:15378"/>
        <dbReference type="ChEBI" id="CHEBI:33019"/>
        <dbReference type="ChEBI" id="CHEBI:58053"/>
        <dbReference type="ChEBI" id="CHEBI:61402"/>
        <dbReference type="EC" id="3.6.1.66"/>
    </reaction>
</comment>
<evidence type="ECO:0000256" key="6">
    <source>
        <dbReference type="ARBA" id="ARBA00022842"/>
    </source>
</evidence>
<gene>
    <name evidence="12" type="primary">rdgB</name>
    <name evidence="12" type="ORF">FPL11_02505</name>
</gene>
<dbReference type="GO" id="GO:0036222">
    <property type="term" value="F:XTP diphosphatase activity"/>
    <property type="evidence" value="ECO:0007669"/>
    <property type="project" value="UniProtKB-UniRule"/>
</dbReference>
<evidence type="ECO:0000256" key="1">
    <source>
        <dbReference type="ARBA" id="ARBA00008023"/>
    </source>
</evidence>
<dbReference type="Proteomes" id="UP000316688">
    <property type="component" value="Unassembled WGS sequence"/>
</dbReference>
<evidence type="ECO:0000313" key="12">
    <source>
        <dbReference type="EMBL" id="TVO66572.1"/>
    </source>
</evidence>
<evidence type="ECO:0000256" key="10">
    <source>
        <dbReference type="HAMAP-Rule" id="MF_01405"/>
    </source>
</evidence>
<evidence type="ECO:0000313" key="13">
    <source>
        <dbReference type="Proteomes" id="UP000316688"/>
    </source>
</evidence>